<organism evidence="1 2">
    <name type="scientific">Flavobacterium cauense R2A-7</name>
    <dbReference type="NCBI Taxonomy" id="1341154"/>
    <lineage>
        <taxon>Bacteria</taxon>
        <taxon>Pseudomonadati</taxon>
        <taxon>Bacteroidota</taxon>
        <taxon>Flavobacteriia</taxon>
        <taxon>Flavobacteriales</taxon>
        <taxon>Flavobacteriaceae</taxon>
        <taxon>Flavobacterium</taxon>
    </lineage>
</organism>
<accession>A0A562M5D1</accession>
<sequence length="134" mass="15429">MGSENITSQAITGNQRLIIYTDNKSGVLGLTNAIVKDNTMSYGVITDVNTKSFLNQQNGYYQKEYDFNWKYQNTYNDKTGMAQVNLKISQIDSSYDYFGEITIQNSYGLFLKYKGPIFFKTDIFVLDYLVEKLK</sequence>
<reference evidence="1 2" key="1">
    <citation type="journal article" date="2015" name="Stand. Genomic Sci.">
        <title>Genomic Encyclopedia of Bacterial and Archaeal Type Strains, Phase III: the genomes of soil and plant-associated and newly described type strains.</title>
        <authorList>
            <person name="Whitman W.B."/>
            <person name="Woyke T."/>
            <person name="Klenk H.P."/>
            <person name="Zhou Y."/>
            <person name="Lilburn T.G."/>
            <person name="Beck B.J."/>
            <person name="De Vos P."/>
            <person name="Vandamme P."/>
            <person name="Eisen J.A."/>
            <person name="Garrity G."/>
            <person name="Hugenholtz P."/>
            <person name="Kyrpides N.C."/>
        </authorList>
    </citation>
    <scope>NUCLEOTIDE SEQUENCE [LARGE SCALE GENOMIC DNA]</scope>
    <source>
        <strain evidence="1 2">CGMCC 1.7270</strain>
    </source>
</reference>
<dbReference type="OrthoDB" id="1429197at2"/>
<evidence type="ECO:0000313" key="2">
    <source>
        <dbReference type="Proteomes" id="UP000319848"/>
    </source>
</evidence>
<dbReference type="EMBL" id="VLKQ01000001">
    <property type="protein sequence ID" value="TWI15157.1"/>
    <property type="molecule type" value="Genomic_DNA"/>
</dbReference>
<keyword evidence="2" id="KW-1185">Reference proteome</keyword>
<dbReference type="AlphaFoldDB" id="A0A562M5D1"/>
<comment type="caution">
    <text evidence="1">The sequence shown here is derived from an EMBL/GenBank/DDBJ whole genome shotgun (WGS) entry which is preliminary data.</text>
</comment>
<gene>
    <name evidence="1" type="ORF">IP98_00146</name>
</gene>
<dbReference type="RefSeq" id="WP_035118437.1">
    <property type="nucleotide sequence ID" value="NZ_AVBI01000019.1"/>
</dbReference>
<proteinExistence type="predicted"/>
<evidence type="ECO:0000313" key="1">
    <source>
        <dbReference type="EMBL" id="TWI15157.1"/>
    </source>
</evidence>
<protein>
    <submittedName>
        <fullName evidence="1">Uncharacterized protein</fullName>
    </submittedName>
</protein>
<name>A0A562M5D1_9FLAO</name>
<dbReference type="Proteomes" id="UP000319848">
    <property type="component" value="Unassembled WGS sequence"/>
</dbReference>